<sequence length="243" mass="26209">MPAVKGFLPRASELAEGGGMTSKSCDGYQLALEMSRHGALDVREKEEAEQHAATCPECQRALALSAEMDQALGGVSIPAPRYAEVSRALAKDRFWLKYGPWAALGSFVGQGVFLGPLFAPEAPLRLWAIVSAVGVLFAGGLVLTLRGLQRRAIEAASVGVDAWMAQRRARIDTELKDLTTLLWLFPAMTVAMAGTAFLMRDKGLPGVVTLLFAAGVNLGMTVYLARTRRPRLLRERAELEVAP</sequence>
<dbReference type="HOGENOM" id="CLU_1141601_0_0_7"/>
<evidence type="ECO:0000256" key="1">
    <source>
        <dbReference type="SAM" id="Phobius"/>
    </source>
</evidence>
<keyword evidence="3" id="KW-1185">Reference proteome</keyword>
<keyword evidence="1" id="KW-1133">Transmembrane helix</keyword>
<feature type="transmembrane region" description="Helical" evidence="1">
    <location>
        <begin position="125"/>
        <end position="145"/>
    </location>
</feature>
<gene>
    <name evidence="2" type="ordered locus">MXAN_1660</name>
</gene>
<evidence type="ECO:0000313" key="2">
    <source>
        <dbReference type="EMBL" id="ABF90564.1"/>
    </source>
</evidence>
<dbReference type="Gene3D" id="1.10.10.1320">
    <property type="entry name" value="Anti-sigma factor, zinc-finger domain"/>
    <property type="match status" value="1"/>
</dbReference>
<keyword evidence="1" id="KW-0472">Membrane</keyword>
<dbReference type="EMBL" id="CP000113">
    <property type="protein sequence ID" value="ABF90564.1"/>
    <property type="molecule type" value="Genomic_DNA"/>
</dbReference>
<feature type="transmembrane region" description="Helical" evidence="1">
    <location>
        <begin position="204"/>
        <end position="225"/>
    </location>
</feature>
<dbReference type="AlphaFoldDB" id="Q1DBR1"/>
<feature type="transmembrane region" description="Helical" evidence="1">
    <location>
        <begin position="178"/>
        <end position="198"/>
    </location>
</feature>
<evidence type="ECO:0000313" key="3">
    <source>
        <dbReference type="Proteomes" id="UP000002402"/>
    </source>
</evidence>
<dbReference type="KEGG" id="mxa:MXAN_1660"/>
<name>Q1DBR1_MYXXD</name>
<evidence type="ECO:0008006" key="4">
    <source>
        <dbReference type="Google" id="ProtNLM"/>
    </source>
</evidence>
<dbReference type="Proteomes" id="UP000002402">
    <property type="component" value="Chromosome"/>
</dbReference>
<dbReference type="STRING" id="246197.MXAN_1660"/>
<organism evidence="2 3">
    <name type="scientific">Myxococcus xanthus (strain DK1622)</name>
    <dbReference type="NCBI Taxonomy" id="246197"/>
    <lineage>
        <taxon>Bacteria</taxon>
        <taxon>Pseudomonadati</taxon>
        <taxon>Myxococcota</taxon>
        <taxon>Myxococcia</taxon>
        <taxon>Myxococcales</taxon>
        <taxon>Cystobacterineae</taxon>
        <taxon>Myxococcaceae</taxon>
        <taxon>Myxococcus</taxon>
    </lineage>
</organism>
<reference evidence="2 3" key="1">
    <citation type="journal article" date="2006" name="Proc. Natl. Acad. Sci. U.S.A.">
        <title>Evolution of sensory complexity recorded in a myxobacterial genome.</title>
        <authorList>
            <person name="Goldman B.S."/>
            <person name="Nierman W.C."/>
            <person name="Kaiser D."/>
            <person name="Slater S.C."/>
            <person name="Durkin A.S."/>
            <person name="Eisen J.A."/>
            <person name="Ronning C.M."/>
            <person name="Barbazuk W.B."/>
            <person name="Blanchard M."/>
            <person name="Field C."/>
            <person name="Halling C."/>
            <person name="Hinkle G."/>
            <person name="Iartchuk O."/>
            <person name="Kim H.S."/>
            <person name="Mackenzie C."/>
            <person name="Madupu R."/>
            <person name="Miller N."/>
            <person name="Shvartsbeyn A."/>
            <person name="Sullivan S.A."/>
            <person name="Vaudin M."/>
            <person name="Wiegand R."/>
            <person name="Kaplan H.B."/>
        </authorList>
    </citation>
    <scope>NUCLEOTIDE SEQUENCE [LARGE SCALE GENOMIC DNA]</scope>
    <source>
        <strain evidence="3">DK1622</strain>
    </source>
</reference>
<proteinExistence type="predicted"/>
<keyword evidence="1" id="KW-0812">Transmembrane</keyword>
<protein>
    <recommendedName>
        <fullName evidence="4">Zinc-finger domain-containing protein</fullName>
    </recommendedName>
</protein>
<feature type="transmembrane region" description="Helical" evidence="1">
    <location>
        <begin position="101"/>
        <end position="119"/>
    </location>
</feature>
<dbReference type="InterPro" id="IPR041916">
    <property type="entry name" value="Anti_sigma_zinc_sf"/>
</dbReference>
<accession>Q1DBR1</accession>
<dbReference type="EnsemblBacteria" id="ABF90564">
    <property type="protein sequence ID" value="ABF90564"/>
    <property type="gene ID" value="MXAN_1660"/>
</dbReference>